<evidence type="ECO:0000256" key="3">
    <source>
        <dbReference type="ARBA" id="ARBA00023125"/>
    </source>
</evidence>
<organism evidence="9">
    <name type="scientific">Silene latifolia</name>
    <name type="common">White campion</name>
    <name type="synonym">Bladder campion</name>
    <dbReference type="NCBI Taxonomy" id="37657"/>
    <lineage>
        <taxon>Eukaryota</taxon>
        <taxon>Viridiplantae</taxon>
        <taxon>Streptophyta</taxon>
        <taxon>Embryophyta</taxon>
        <taxon>Tracheophyta</taxon>
        <taxon>Spermatophyta</taxon>
        <taxon>Magnoliopsida</taxon>
        <taxon>eudicotyledons</taxon>
        <taxon>Gunneridae</taxon>
        <taxon>Pentapetalae</taxon>
        <taxon>Caryophyllales</taxon>
        <taxon>Caryophyllaceae</taxon>
        <taxon>Sileneae</taxon>
        <taxon>Silene</taxon>
        <taxon>Silene subgen. Behenantha</taxon>
        <taxon>Silene sect. Melandrium</taxon>
    </lineage>
</organism>
<evidence type="ECO:0000259" key="8">
    <source>
        <dbReference type="PROSITE" id="PS51297"/>
    </source>
</evidence>
<keyword evidence="2" id="KW-0805">Transcription regulation</keyword>
<dbReference type="Gene3D" id="3.40.1810.10">
    <property type="entry name" value="Transcription factor, MADS-box"/>
    <property type="match status" value="1"/>
</dbReference>
<dbReference type="Pfam" id="PF00319">
    <property type="entry name" value="SRF-TF"/>
    <property type="match status" value="1"/>
</dbReference>
<feature type="coiled-coil region" evidence="6">
    <location>
        <begin position="77"/>
        <end position="111"/>
    </location>
</feature>
<evidence type="ECO:0000256" key="5">
    <source>
        <dbReference type="ARBA" id="ARBA00023242"/>
    </source>
</evidence>
<dbReference type="AlphaFoldDB" id="Q41353"/>
<dbReference type="GO" id="GO:0046983">
    <property type="term" value="F:protein dimerization activity"/>
    <property type="evidence" value="ECO:0007669"/>
    <property type="project" value="InterPro"/>
</dbReference>
<dbReference type="GO" id="GO:0045944">
    <property type="term" value="P:positive regulation of transcription by RNA polymerase II"/>
    <property type="evidence" value="ECO:0007669"/>
    <property type="project" value="InterPro"/>
</dbReference>
<dbReference type="GO" id="GO:0000977">
    <property type="term" value="F:RNA polymerase II transcription regulatory region sequence-specific DNA binding"/>
    <property type="evidence" value="ECO:0007669"/>
    <property type="project" value="InterPro"/>
</dbReference>
<dbReference type="SMART" id="SM00432">
    <property type="entry name" value="MADS"/>
    <property type="match status" value="1"/>
</dbReference>
<keyword evidence="4" id="KW-0804">Transcription</keyword>
<dbReference type="PRINTS" id="PR00404">
    <property type="entry name" value="MADSDOMAIN"/>
</dbReference>
<keyword evidence="6" id="KW-0175">Coiled coil</keyword>
<accession>Q41353</accession>
<feature type="domain" description="K-box" evidence="8">
    <location>
        <begin position="84"/>
        <end position="170"/>
    </location>
</feature>
<dbReference type="InterPro" id="IPR033896">
    <property type="entry name" value="MEF2-like_N"/>
</dbReference>
<proteinExistence type="evidence at transcript level"/>
<evidence type="ECO:0000256" key="4">
    <source>
        <dbReference type="ARBA" id="ARBA00023163"/>
    </source>
</evidence>
<dbReference type="GO" id="GO:0005634">
    <property type="term" value="C:nucleus"/>
    <property type="evidence" value="ECO:0007669"/>
    <property type="project" value="UniProtKB-SubCell"/>
</dbReference>
<evidence type="ECO:0000256" key="1">
    <source>
        <dbReference type="ARBA" id="ARBA00004123"/>
    </source>
</evidence>
<dbReference type="EMBL" id="X80489">
    <property type="protein sequence ID" value="CAA56656.1"/>
    <property type="molecule type" value="mRNA"/>
</dbReference>
<evidence type="ECO:0000256" key="2">
    <source>
        <dbReference type="ARBA" id="ARBA00023015"/>
    </source>
</evidence>
<gene>
    <name evidence="9" type="primary">SLM2</name>
</gene>
<reference evidence="9" key="1">
    <citation type="journal article" date="1994" name="Plant Cell">
        <title>Comparison of MADS box gene expression in developing male and female flowers of the dioecious plant white campion.</title>
        <authorList>
            <person name="Hardenack S."/>
            <person name="Ye D."/>
            <person name="Saedler H."/>
            <person name="Grant S."/>
        </authorList>
    </citation>
    <scope>NUCLEOTIDE SEQUENCE</scope>
    <source>
        <tissue evidence="9">Petals and stamens</tissue>
    </source>
</reference>
<evidence type="ECO:0000313" key="9">
    <source>
        <dbReference type="EMBL" id="CAA56656.1"/>
    </source>
</evidence>
<dbReference type="InterPro" id="IPR036879">
    <property type="entry name" value="TF_MADSbox_sf"/>
</dbReference>
<protein>
    <submittedName>
        <fullName evidence="9">SLM2 protein</fullName>
    </submittedName>
</protein>
<comment type="subcellular location">
    <subcellularLocation>
        <location evidence="1">Nucleus</location>
    </subcellularLocation>
</comment>
<dbReference type="PROSITE" id="PS51297">
    <property type="entry name" value="K_BOX"/>
    <property type="match status" value="1"/>
</dbReference>
<dbReference type="InterPro" id="IPR002487">
    <property type="entry name" value="TF_Kbox"/>
</dbReference>
<dbReference type="Pfam" id="PF01486">
    <property type="entry name" value="K-box"/>
    <property type="match status" value="1"/>
</dbReference>
<keyword evidence="5" id="KW-0539">Nucleus</keyword>
<keyword evidence="3" id="KW-0238">DNA-binding</keyword>
<dbReference type="GO" id="GO:0003700">
    <property type="term" value="F:DNA-binding transcription factor activity"/>
    <property type="evidence" value="ECO:0007669"/>
    <property type="project" value="InterPro"/>
</dbReference>
<name>Q41353_SILLA</name>
<dbReference type="SUPFAM" id="SSF55455">
    <property type="entry name" value="SRF-like"/>
    <property type="match status" value="1"/>
</dbReference>
<dbReference type="CDD" id="cd00265">
    <property type="entry name" value="MADS_MEF2_like"/>
    <property type="match status" value="1"/>
</dbReference>
<dbReference type="PROSITE" id="PS50066">
    <property type="entry name" value="MADS_BOX_2"/>
    <property type="match status" value="1"/>
</dbReference>
<dbReference type="PROSITE" id="PS00350">
    <property type="entry name" value="MADS_BOX_1"/>
    <property type="match status" value="1"/>
</dbReference>
<dbReference type="InterPro" id="IPR002100">
    <property type="entry name" value="TF_MADSbox"/>
</dbReference>
<feature type="domain" description="MADS-box" evidence="7">
    <location>
        <begin position="1"/>
        <end position="61"/>
    </location>
</feature>
<sequence length="213" mass="24938">MGRGKIEIKRIENSTNRQVTYSKRRNGIIKKAGEITVLCEAKVSLIIFSNNGKMHAYHSPETAVEDILDQYHKISGKRLWDAKHENLSNEIDRVKKENDNMQIELRHLKGEDITSLPYPDLMRLEDALENGLVGVREKQMEMYKLHKKNHKMLEDENNQLAYMLHKQEMDGNMREMEAGVCSNPSDRDYHYQNPIPPYGFRVQPMQPNLQDRM</sequence>
<evidence type="ECO:0000256" key="6">
    <source>
        <dbReference type="SAM" id="Coils"/>
    </source>
</evidence>
<dbReference type="PANTHER" id="PTHR48019">
    <property type="entry name" value="SERUM RESPONSE FACTOR HOMOLOG"/>
    <property type="match status" value="1"/>
</dbReference>
<dbReference type="InterPro" id="IPR050142">
    <property type="entry name" value="MADS-box/MEF2_TF"/>
</dbReference>
<evidence type="ECO:0000259" key="7">
    <source>
        <dbReference type="PROSITE" id="PS50066"/>
    </source>
</evidence>